<dbReference type="FunFam" id="2.60.40.770:FF:000001">
    <property type="entry name" value="NPC intracellular cholesterol transporter 2"/>
    <property type="match status" value="1"/>
</dbReference>
<feature type="domain" description="MD-2-related lipid-recognition" evidence="5">
    <location>
        <begin position="41"/>
        <end position="160"/>
    </location>
</feature>
<evidence type="ECO:0000256" key="3">
    <source>
        <dbReference type="ARBA" id="ARBA00022525"/>
    </source>
</evidence>
<evidence type="ECO:0000313" key="6">
    <source>
        <dbReference type="Proteomes" id="UP001165740"/>
    </source>
</evidence>
<dbReference type="GO" id="GO:0005576">
    <property type="term" value="C:extracellular region"/>
    <property type="evidence" value="ECO:0007669"/>
    <property type="project" value="UniProtKB-SubCell"/>
</dbReference>
<accession>A0A9W2ZX33</accession>
<dbReference type="InterPro" id="IPR039670">
    <property type="entry name" value="NPC2-like"/>
</dbReference>
<comment type="similarity">
    <text evidence="2">Belongs to the NPC2 family.</text>
</comment>
<dbReference type="SUPFAM" id="SSF81296">
    <property type="entry name" value="E set domains"/>
    <property type="match status" value="1"/>
</dbReference>
<gene>
    <name evidence="7" type="primary">LOC129925134</name>
</gene>
<sequence>MNTVWIGCTSFKLAKMKPLIVLCALLAPTSALWKLTDPVDVKDCGSILASNITVDITPCPGLPCPFKKNNFANISISFTAESPISMATSSVYGIIAGIPVPFPLPNDNACQFMSCPIQKGDNVVYKNGILVDAMFPKISLIMKWELLTGLANILCITVPVSIEG</sequence>
<name>A0A9W2ZX33_BIOGL</name>
<dbReference type="InterPro" id="IPR003172">
    <property type="entry name" value="ML_dom"/>
</dbReference>
<evidence type="ECO:0000256" key="4">
    <source>
        <dbReference type="SAM" id="SignalP"/>
    </source>
</evidence>
<dbReference type="OrthoDB" id="6489092at2759"/>
<dbReference type="PANTHER" id="PTHR11306">
    <property type="entry name" value="NIEMANN PICK TYPE C2 PROTEIN NPC2-RELATED"/>
    <property type="match status" value="1"/>
</dbReference>
<dbReference type="GO" id="GO:0015918">
    <property type="term" value="P:sterol transport"/>
    <property type="evidence" value="ECO:0007669"/>
    <property type="project" value="InterPro"/>
</dbReference>
<dbReference type="GO" id="GO:0032934">
    <property type="term" value="F:sterol binding"/>
    <property type="evidence" value="ECO:0007669"/>
    <property type="project" value="InterPro"/>
</dbReference>
<dbReference type="InterPro" id="IPR014756">
    <property type="entry name" value="Ig_E-set"/>
</dbReference>
<keyword evidence="6" id="KW-1185">Reference proteome</keyword>
<dbReference type="Pfam" id="PF02221">
    <property type="entry name" value="E1_DerP2_DerF2"/>
    <property type="match status" value="1"/>
</dbReference>
<dbReference type="PANTHER" id="PTHR11306:SF68">
    <property type="entry name" value="NPC INTRACELLULAR CHOLESTEROL TRANSPORTER 2"/>
    <property type="match status" value="1"/>
</dbReference>
<dbReference type="RefSeq" id="XP_055879542.1">
    <property type="nucleotide sequence ID" value="XM_056023567.1"/>
</dbReference>
<feature type="chain" id="PRO_5040896462" evidence="4">
    <location>
        <begin position="32"/>
        <end position="164"/>
    </location>
</feature>
<organism evidence="6 7">
    <name type="scientific">Biomphalaria glabrata</name>
    <name type="common">Bloodfluke planorb</name>
    <name type="synonym">Freshwater snail</name>
    <dbReference type="NCBI Taxonomy" id="6526"/>
    <lineage>
        <taxon>Eukaryota</taxon>
        <taxon>Metazoa</taxon>
        <taxon>Spiralia</taxon>
        <taxon>Lophotrochozoa</taxon>
        <taxon>Mollusca</taxon>
        <taxon>Gastropoda</taxon>
        <taxon>Heterobranchia</taxon>
        <taxon>Euthyneura</taxon>
        <taxon>Panpulmonata</taxon>
        <taxon>Hygrophila</taxon>
        <taxon>Lymnaeoidea</taxon>
        <taxon>Planorbidae</taxon>
        <taxon>Biomphalaria</taxon>
    </lineage>
</organism>
<dbReference type="Proteomes" id="UP001165740">
    <property type="component" value="Chromosome 3"/>
</dbReference>
<dbReference type="Gene3D" id="2.60.40.770">
    <property type="match status" value="1"/>
</dbReference>
<dbReference type="SMART" id="SM00737">
    <property type="entry name" value="ML"/>
    <property type="match status" value="1"/>
</dbReference>
<reference evidence="7" key="1">
    <citation type="submission" date="2025-08" db="UniProtKB">
        <authorList>
            <consortium name="RefSeq"/>
        </authorList>
    </citation>
    <scope>IDENTIFICATION</scope>
</reference>
<keyword evidence="4" id="KW-0732">Signal</keyword>
<dbReference type="AlphaFoldDB" id="A0A9W2ZX33"/>
<dbReference type="OMA" id="FFCWKIP"/>
<keyword evidence="3" id="KW-0964">Secreted</keyword>
<evidence type="ECO:0000256" key="2">
    <source>
        <dbReference type="ARBA" id="ARBA00006370"/>
    </source>
</evidence>
<protein>
    <submittedName>
        <fullName evidence="7">NPC intracellular cholesterol transporter 2-like</fullName>
    </submittedName>
</protein>
<evidence type="ECO:0000259" key="5">
    <source>
        <dbReference type="SMART" id="SM00737"/>
    </source>
</evidence>
<evidence type="ECO:0000313" key="7">
    <source>
        <dbReference type="RefSeq" id="XP_055879542.1"/>
    </source>
</evidence>
<proteinExistence type="inferred from homology"/>
<feature type="signal peptide" evidence="4">
    <location>
        <begin position="1"/>
        <end position="31"/>
    </location>
</feature>
<dbReference type="GeneID" id="129925134"/>
<evidence type="ECO:0000256" key="1">
    <source>
        <dbReference type="ARBA" id="ARBA00004613"/>
    </source>
</evidence>
<comment type="subcellular location">
    <subcellularLocation>
        <location evidence="1">Secreted</location>
    </subcellularLocation>
</comment>